<dbReference type="GO" id="GO:0009396">
    <property type="term" value="P:folic acid-containing compound biosynthetic process"/>
    <property type="evidence" value="ECO:0007669"/>
    <property type="project" value="TreeGrafter"/>
</dbReference>
<dbReference type="PANTHER" id="PTHR23407">
    <property type="entry name" value="ATPASE INHIBITOR/5-FORMYLTETRAHYDROFOLATE CYCLO-LIGASE"/>
    <property type="match status" value="1"/>
</dbReference>
<dbReference type="PIRSF" id="PIRSF006806">
    <property type="entry name" value="FTHF_cligase"/>
    <property type="match status" value="1"/>
</dbReference>
<dbReference type="InterPro" id="IPR024185">
    <property type="entry name" value="FTHF_cligase-like_sf"/>
</dbReference>
<keyword evidence="7" id="KW-0460">Magnesium</keyword>
<dbReference type="NCBIfam" id="TIGR02727">
    <property type="entry name" value="MTHFS_bact"/>
    <property type="match status" value="1"/>
</dbReference>
<dbReference type="FunFam" id="3.40.50.10420:FF:000007">
    <property type="entry name" value="5-formyltetrahydrofolate cyclo-ligase"/>
    <property type="match status" value="1"/>
</dbReference>
<evidence type="ECO:0000313" key="9">
    <source>
        <dbReference type="Proteomes" id="UP000271241"/>
    </source>
</evidence>
<dbReference type="GO" id="GO:0005739">
    <property type="term" value="C:mitochondrion"/>
    <property type="evidence" value="ECO:0007669"/>
    <property type="project" value="TreeGrafter"/>
</dbReference>
<dbReference type="Gene3D" id="3.40.50.10420">
    <property type="entry name" value="NagB/RpiA/CoA transferase-like"/>
    <property type="match status" value="1"/>
</dbReference>
<dbReference type="STRING" id="78915.A0A4P9XRM6"/>
<evidence type="ECO:0000256" key="2">
    <source>
        <dbReference type="ARBA" id="ARBA00022741"/>
    </source>
</evidence>
<comment type="catalytic activity">
    <reaction evidence="4 7">
        <text>(6S)-5-formyl-5,6,7,8-tetrahydrofolate + ATP = (6R)-5,10-methenyltetrahydrofolate + ADP + phosphate</text>
        <dbReference type="Rhea" id="RHEA:10488"/>
        <dbReference type="ChEBI" id="CHEBI:30616"/>
        <dbReference type="ChEBI" id="CHEBI:43474"/>
        <dbReference type="ChEBI" id="CHEBI:57455"/>
        <dbReference type="ChEBI" id="CHEBI:57457"/>
        <dbReference type="ChEBI" id="CHEBI:456216"/>
        <dbReference type="EC" id="6.3.3.2"/>
    </reaction>
</comment>
<evidence type="ECO:0000256" key="7">
    <source>
        <dbReference type="RuleBase" id="RU361279"/>
    </source>
</evidence>
<dbReference type="GO" id="GO:0046872">
    <property type="term" value="F:metal ion binding"/>
    <property type="evidence" value="ECO:0007669"/>
    <property type="project" value="UniProtKB-KW"/>
</dbReference>
<dbReference type="EC" id="6.3.3.2" evidence="5 7"/>
<feature type="binding site" evidence="6">
    <location>
        <position position="55"/>
    </location>
    <ligand>
        <name>substrate</name>
    </ligand>
</feature>
<comment type="similarity">
    <text evidence="1 7">Belongs to the 5-formyltetrahydrofolate cyclo-ligase family.</text>
</comment>
<accession>A0A4P9XRM6</accession>
<dbReference type="GO" id="GO:0030272">
    <property type="term" value="F:5-formyltetrahydrofolate cyclo-ligase activity"/>
    <property type="evidence" value="ECO:0007669"/>
    <property type="project" value="UniProtKB-EC"/>
</dbReference>
<keyword evidence="8" id="KW-0436">Ligase</keyword>
<dbReference type="Proteomes" id="UP000271241">
    <property type="component" value="Unassembled WGS sequence"/>
</dbReference>
<feature type="binding site" evidence="6">
    <location>
        <begin position="142"/>
        <end position="150"/>
    </location>
    <ligand>
        <name>ATP</name>
        <dbReference type="ChEBI" id="CHEBI:30616"/>
    </ligand>
</feature>
<feature type="binding site" evidence="6">
    <location>
        <begin position="9"/>
        <end position="13"/>
    </location>
    <ligand>
        <name>ATP</name>
        <dbReference type="ChEBI" id="CHEBI:30616"/>
    </ligand>
</feature>
<organism evidence="8 9">
    <name type="scientific">Thamnocephalis sphaerospora</name>
    <dbReference type="NCBI Taxonomy" id="78915"/>
    <lineage>
        <taxon>Eukaryota</taxon>
        <taxon>Fungi</taxon>
        <taxon>Fungi incertae sedis</taxon>
        <taxon>Zoopagomycota</taxon>
        <taxon>Zoopagomycotina</taxon>
        <taxon>Zoopagomycetes</taxon>
        <taxon>Zoopagales</taxon>
        <taxon>Sigmoideomycetaceae</taxon>
        <taxon>Thamnocephalis</taxon>
    </lineage>
</organism>
<protein>
    <recommendedName>
        <fullName evidence="5 7">5-formyltetrahydrofolate cyclo-ligase</fullName>
        <ecNumber evidence="5 7">6.3.3.2</ecNumber>
    </recommendedName>
</protein>
<gene>
    <name evidence="8" type="ORF">THASP1DRAFT_29606</name>
</gene>
<feature type="binding site" evidence="6">
    <location>
        <position position="60"/>
    </location>
    <ligand>
        <name>substrate</name>
    </ligand>
</feature>
<dbReference type="EMBL" id="KZ992587">
    <property type="protein sequence ID" value="RKP08602.1"/>
    <property type="molecule type" value="Genomic_DNA"/>
</dbReference>
<keyword evidence="2 6" id="KW-0547">Nucleotide-binding</keyword>
<evidence type="ECO:0000256" key="1">
    <source>
        <dbReference type="ARBA" id="ARBA00010638"/>
    </source>
</evidence>
<dbReference type="AlphaFoldDB" id="A0A4P9XRM6"/>
<sequence>MQTSVRSLKNALRKQVRQRLSTLPADTIAADTERVTEKLLQLPEYSRSQRVSIYVSMHGEVATRRIIEDLFQSGKACYVPRWHGDLMEMVRLRSMEDYISLPLNRWGIPEPAHGEQRDEAFADGGLDLIVMPGLAFDLQGNRLGHGKGYYDRYLEQCEKFARDAGTAPPYTVALGLSAQMVDEEIPHDHFDRRPACLLTPDNVIRQ</sequence>
<dbReference type="GO" id="GO:0035999">
    <property type="term" value="P:tetrahydrofolate interconversion"/>
    <property type="evidence" value="ECO:0007669"/>
    <property type="project" value="TreeGrafter"/>
</dbReference>
<dbReference type="Pfam" id="PF01812">
    <property type="entry name" value="5-FTHF_cyc-lig"/>
    <property type="match status" value="1"/>
</dbReference>
<keyword evidence="9" id="KW-1185">Reference proteome</keyword>
<keyword evidence="7" id="KW-0479">Metal-binding</keyword>
<keyword evidence="3 6" id="KW-0067">ATP-binding</keyword>
<comment type="cofactor">
    <cofactor evidence="7">
        <name>Mg(2+)</name>
        <dbReference type="ChEBI" id="CHEBI:18420"/>
    </cofactor>
</comment>
<evidence type="ECO:0000256" key="3">
    <source>
        <dbReference type="ARBA" id="ARBA00022840"/>
    </source>
</evidence>
<evidence type="ECO:0000256" key="4">
    <source>
        <dbReference type="ARBA" id="ARBA00036539"/>
    </source>
</evidence>
<proteinExistence type="inferred from homology"/>
<dbReference type="PANTHER" id="PTHR23407:SF1">
    <property type="entry name" value="5-FORMYLTETRAHYDROFOLATE CYCLO-LIGASE"/>
    <property type="match status" value="1"/>
</dbReference>
<name>A0A4P9XRM6_9FUNG</name>
<dbReference type="InterPro" id="IPR037171">
    <property type="entry name" value="NagB/RpiA_transferase-like"/>
</dbReference>
<evidence type="ECO:0000256" key="5">
    <source>
        <dbReference type="ARBA" id="ARBA00038966"/>
    </source>
</evidence>
<dbReference type="GO" id="GO:0005524">
    <property type="term" value="F:ATP binding"/>
    <property type="evidence" value="ECO:0007669"/>
    <property type="project" value="UniProtKB-KW"/>
</dbReference>
<reference evidence="9" key="1">
    <citation type="journal article" date="2018" name="Nat. Microbiol.">
        <title>Leveraging single-cell genomics to expand the fungal tree of life.</title>
        <authorList>
            <person name="Ahrendt S.R."/>
            <person name="Quandt C.A."/>
            <person name="Ciobanu D."/>
            <person name="Clum A."/>
            <person name="Salamov A."/>
            <person name="Andreopoulos B."/>
            <person name="Cheng J.F."/>
            <person name="Woyke T."/>
            <person name="Pelin A."/>
            <person name="Henrissat B."/>
            <person name="Reynolds N.K."/>
            <person name="Benny G.L."/>
            <person name="Smith M.E."/>
            <person name="James T.Y."/>
            <person name="Grigoriev I.V."/>
        </authorList>
    </citation>
    <scope>NUCLEOTIDE SEQUENCE [LARGE SCALE GENOMIC DNA]</scope>
    <source>
        <strain evidence="9">RSA 1356</strain>
    </source>
</reference>
<evidence type="ECO:0000256" key="6">
    <source>
        <dbReference type="PIRSR" id="PIRSR006806-1"/>
    </source>
</evidence>
<dbReference type="InterPro" id="IPR002698">
    <property type="entry name" value="FTHF_cligase"/>
</dbReference>
<evidence type="ECO:0000313" key="8">
    <source>
        <dbReference type="EMBL" id="RKP08602.1"/>
    </source>
</evidence>
<dbReference type="SUPFAM" id="SSF100950">
    <property type="entry name" value="NagB/RpiA/CoA transferase-like"/>
    <property type="match status" value="1"/>
</dbReference>
<dbReference type="OrthoDB" id="2015992at2759"/>